<dbReference type="GO" id="GO:0003887">
    <property type="term" value="F:DNA-directed DNA polymerase activity"/>
    <property type="evidence" value="ECO:0007669"/>
    <property type="project" value="UniProtKB-KW"/>
</dbReference>
<evidence type="ECO:0000256" key="3">
    <source>
        <dbReference type="ARBA" id="ARBA00012417"/>
    </source>
</evidence>
<comment type="catalytic activity">
    <reaction evidence="12">
        <text>DNA(n) + a 2'-deoxyribonucleoside 5'-triphosphate = DNA(n+1) + diphosphate</text>
        <dbReference type="Rhea" id="RHEA:22508"/>
        <dbReference type="Rhea" id="RHEA-COMP:17339"/>
        <dbReference type="Rhea" id="RHEA-COMP:17340"/>
        <dbReference type="ChEBI" id="CHEBI:33019"/>
        <dbReference type="ChEBI" id="CHEBI:61560"/>
        <dbReference type="ChEBI" id="CHEBI:173112"/>
        <dbReference type="EC" id="2.7.7.7"/>
    </reaction>
</comment>
<dbReference type="InterPro" id="IPR040982">
    <property type="entry name" value="DNA_pol3_finger"/>
</dbReference>
<dbReference type="AlphaFoldDB" id="A0A556MRQ5"/>
<dbReference type="Gene3D" id="1.10.150.870">
    <property type="match status" value="1"/>
</dbReference>
<evidence type="ECO:0000256" key="7">
    <source>
        <dbReference type="ARBA" id="ARBA00022695"/>
    </source>
</evidence>
<dbReference type="InterPro" id="IPR003141">
    <property type="entry name" value="Pol/His_phosphatase_N"/>
</dbReference>
<dbReference type="RefSeq" id="WP_144246202.1">
    <property type="nucleotide sequence ID" value="NZ_VLPK01000001.1"/>
</dbReference>
<comment type="caution">
    <text evidence="15">The sequence shown here is derived from an EMBL/GenBank/DDBJ whole genome shotgun (WGS) entry which is preliminary data.</text>
</comment>
<keyword evidence="7 15" id="KW-0548">Nucleotidyltransferase</keyword>
<evidence type="ECO:0000256" key="12">
    <source>
        <dbReference type="ARBA" id="ARBA00049244"/>
    </source>
</evidence>
<dbReference type="GO" id="GO:0006281">
    <property type="term" value="P:DNA repair"/>
    <property type="evidence" value="ECO:0007669"/>
    <property type="project" value="UniProtKB-KW"/>
</dbReference>
<keyword evidence="11" id="KW-0234">DNA repair</keyword>
<dbReference type="InterPro" id="IPR016195">
    <property type="entry name" value="Pol/histidinol_Pase-like"/>
</dbReference>
<evidence type="ECO:0000256" key="10">
    <source>
        <dbReference type="ARBA" id="ARBA00022932"/>
    </source>
</evidence>
<keyword evidence="10" id="KW-0239">DNA-directed DNA polymerase</keyword>
<dbReference type="HAMAP" id="MF_01902">
    <property type="entry name" value="DNApol_error_prone"/>
    <property type="match status" value="1"/>
</dbReference>
<dbReference type="Pfam" id="PF02811">
    <property type="entry name" value="PHP"/>
    <property type="match status" value="1"/>
</dbReference>
<dbReference type="InterPro" id="IPR004013">
    <property type="entry name" value="PHP_dom"/>
</dbReference>
<keyword evidence="16" id="KW-1185">Reference proteome</keyword>
<evidence type="ECO:0000256" key="13">
    <source>
        <dbReference type="SAM" id="MobiDB-lite"/>
    </source>
</evidence>
<dbReference type="NCBIfam" id="NF004225">
    <property type="entry name" value="PRK05672.1"/>
    <property type="match status" value="1"/>
</dbReference>
<evidence type="ECO:0000256" key="9">
    <source>
        <dbReference type="ARBA" id="ARBA00022763"/>
    </source>
</evidence>
<dbReference type="GO" id="GO:0008408">
    <property type="term" value="F:3'-5' exonuclease activity"/>
    <property type="evidence" value="ECO:0007669"/>
    <property type="project" value="InterPro"/>
</dbReference>
<evidence type="ECO:0000259" key="14">
    <source>
        <dbReference type="SMART" id="SM00481"/>
    </source>
</evidence>
<name>A0A556MRQ5_9SPHI</name>
<protein>
    <recommendedName>
        <fullName evidence="4">Error-prone DNA polymerase</fullName>
        <ecNumber evidence="3">2.7.7.7</ecNumber>
    </recommendedName>
</protein>
<feature type="compositionally biased region" description="Basic and acidic residues" evidence="13">
    <location>
        <begin position="1031"/>
        <end position="1040"/>
    </location>
</feature>
<dbReference type="GO" id="GO:0005737">
    <property type="term" value="C:cytoplasm"/>
    <property type="evidence" value="ECO:0007669"/>
    <property type="project" value="UniProtKB-SubCell"/>
</dbReference>
<dbReference type="EMBL" id="VLPK01000001">
    <property type="protein sequence ID" value="TSJ42631.1"/>
    <property type="molecule type" value="Genomic_DNA"/>
</dbReference>
<evidence type="ECO:0000256" key="11">
    <source>
        <dbReference type="ARBA" id="ARBA00023204"/>
    </source>
</evidence>
<gene>
    <name evidence="15" type="primary">dnaE</name>
    <name evidence="15" type="ORF">FO440_00110</name>
</gene>
<dbReference type="Pfam" id="PF14579">
    <property type="entry name" value="HHH_6"/>
    <property type="match status" value="1"/>
</dbReference>
<evidence type="ECO:0000256" key="1">
    <source>
        <dbReference type="ARBA" id="ARBA00004496"/>
    </source>
</evidence>
<sequence length="1067" mass="120567">MGYAALQVTSNFSFLRGGSHPQEMVEQAAALGYSAIAITDHNTLAGIVRAHTAAKKAGIRYIPAARLDLKDGSSLLAYPTNIQAYGRLSALLTLGNLRTEKGKCELYKADVYNYAKGMLFAVVPPEKLNNRFELDRDFLADLAEYRAQLGKSLYIAASFNYMGQDTKRLYRLKETGVPLVATGDVCYHSPERRELQDILTCTREKCMISNAGFKLHPNAERFLKPTEELQRLFRAYPEALTNAIDITYRCNFSLDELKYLAPIEEYTDGLTRQQRLEKLTWEKARAWFGDPIPERHRKQIEFELAFIARRGIAWYFLRVYKQTQRAEELGILHQGRGSAANSTVCFCLGITAVNPEHSRMLFSRFMSDARDEWPDIDVDYEHERREEIMQFTYDDYGRDRAAIVATVTQLHYKGAIRDVGKAMGLSEDTIVRLGATVWDWRDEGMDEKRMREQGINLKDPHIRKVLELTNQLIGFPRQLGQHTGGFVITEGQLSDFCPVLNARMEKRTQLEWNKDDLEDLGILKTDVLSLGMLTMLRKAFDLVEEWYGRKLTLATIPPDDEQVYDMICAADTVGVFQIESRAQMSMLPRLRPRNAYDLTIQVAIVRPGPIQGGMVHPYLKRRMKLEPVSYPSKELEDILGRTLGVPLFQEQAMEIAIVAGGFSPAEADHLRRSMASFKASGKLHMYEKKLVDGMVARDYDEDYARRIFKQLQGFEGYGFPESHAASFAVLVYASSYLKYYYPDVFLAALLNSLPMGFYPAAQLVQDAQRHGVQVLPVDVNHSVWDSCLENKGGKYFTVRLGLREVDGLREADMLTLVTMREQGYTHIDQLRSTGVPEAALEKLANADAFRSMGADRRMALWEIAALADRPIGLFEGQVSETVLEDTVPLPLMTLGEHVVQDYISTGLSLKAHPVNLLRPQLTRLRNIKVSELSRYKDGDTVRLAGLITVRQRPGTAKGVLFMTLEDESGSANLVVWQALFDKYRKEIVQSKLLMAVGKVQIGDGGVIHVVVRQCFNMSVLLRSLTERDMPQTLARGDETSKPVNYDGRSSPPTGSAEDAFYKGKNFH</sequence>
<dbReference type="InterPro" id="IPR011708">
    <property type="entry name" value="DNA_pol3_alpha_NTPase_dom"/>
</dbReference>
<dbReference type="SMART" id="SM00481">
    <property type="entry name" value="POLIIIAc"/>
    <property type="match status" value="1"/>
</dbReference>
<dbReference type="CDD" id="cd04485">
    <property type="entry name" value="DnaE_OBF"/>
    <property type="match status" value="1"/>
</dbReference>
<evidence type="ECO:0000256" key="8">
    <source>
        <dbReference type="ARBA" id="ARBA00022705"/>
    </source>
</evidence>
<evidence type="ECO:0000313" key="15">
    <source>
        <dbReference type="EMBL" id="TSJ42631.1"/>
    </source>
</evidence>
<dbReference type="GO" id="GO:0003676">
    <property type="term" value="F:nucleic acid binding"/>
    <property type="evidence" value="ECO:0007669"/>
    <property type="project" value="InterPro"/>
</dbReference>
<evidence type="ECO:0000313" key="16">
    <source>
        <dbReference type="Proteomes" id="UP000318733"/>
    </source>
</evidence>
<dbReference type="InterPro" id="IPR023073">
    <property type="entry name" value="DnaE2"/>
</dbReference>
<dbReference type="Gene3D" id="3.20.20.140">
    <property type="entry name" value="Metal-dependent hydrolases"/>
    <property type="match status" value="1"/>
</dbReference>
<keyword evidence="6 15" id="KW-0808">Transferase</keyword>
<organism evidence="15 16">
    <name type="scientific">Mucilaginibacter corticis</name>
    <dbReference type="NCBI Taxonomy" id="2597670"/>
    <lineage>
        <taxon>Bacteria</taxon>
        <taxon>Pseudomonadati</taxon>
        <taxon>Bacteroidota</taxon>
        <taxon>Sphingobacteriia</taxon>
        <taxon>Sphingobacteriales</taxon>
        <taxon>Sphingobacteriaceae</taxon>
        <taxon>Mucilaginibacter</taxon>
    </lineage>
</organism>
<dbReference type="Pfam" id="PF07733">
    <property type="entry name" value="DNA_pol3_alpha"/>
    <property type="match status" value="1"/>
</dbReference>
<comment type="subcellular location">
    <subcellularLocation>
        <location evidence="1">Cytoplasm</location>
    </subcellularLocation>
</comment>
<dbReference type="OrthoDB" id="9803237at2"/>
<keyword evidence="9" id="KW-0227">DNA damage</keyword>
<feature type="region of interest" description="Disordered" evidence="13">
    <location>
        <begin position="1031"/>
        <end position="1067"/>
    </location>
</feature>
<dbReference type="Pfam" id="PF17657">
    <property type="entry name" value="DNA_pol3_finger"/>
    <property type="match status" value="1"/>
</dbReference>
<evidence type="ECO:0000256" key="6">
    <source>
        <dbReference type="ARBA" id="ARBA00022679"/>
    </source>
</evidence>
<dbReference type="EC" id="2.7.7.7" evidence="3"/>
<accession>A0A556MRQ5</accession>
<keyword evidence="5" id="KW-0963">Cytoplasm</keyword>
<dbReference type="CDD" id="cd07434">
    <property type="entry name" value="PHP_PolIIIA_DnaE2"/>
    <property type="match status" value="1"/>
</dbReference>
<proteinExistence type="inferred from homology"/>
<dbReference type="InterPro" id="IPR029460">
    <property type="entry name" value="DNAPol_HHH"/>
</dbReference>
<keyword evidence="8" id="KW-0235">DNA replication</keyword>
<dbReference type="InterPro" id="IPR004365">
    <property type="entry name" value="NA-bd_OB_tRNA"/>
</dbReference>
<reference evidence="15 16" key="1">
    <citation type="submission" date="2019-07" db="EMBL/GenBank/DDBJ databases">
        <authorList>
            <person name="Huq M.A."/>
        </authorList>
    </citation>
    <scope>NUCLEOTIDE SEQUENCE [LARGE SCALE GENOMIC DNA]</scope>
    <source>
        <strain evidence="15 16">MAH-19</strain>
    </source>
</reference>
<dbReference type="PANTHER" id="PTHR32294:SF4">
    <property type="entry name" value="ERROR-PRONE DNA POLYMERASE"/>
    <property type="match status" value="1"/>
</dbReference>
<dbReference type="SUPFAM" id="SSF89550">
    <property type="entry name" value="PHP domain-like"/>
    <property type="match status" value="1"/>
</dbReference>
<dbReference type="NCBIfam" id="TIGR00594">
    <property type="entry name" value="polc"/>
    <property type="match status" value="1"/>
</dbReference>
<feature type="domain" description="Polymerase/histidinol phosphatase N-terminal" evidence="14">
    <location>
        <begin position="4"/>
        <end position="71"/>
    </location>
</feature>
<dbReference type="GO" id="GO:0006260">
    <property type="term" value="P:DNA replication"/>
    <property type="evidence" value="ECO:0007669"/>
    <property type="project" value="UniProtKB-KW"/>
</dbReference>
<evidence type="ECO:0000256" key="4">
    <source>
        <dbReference type="ARBA" id="ARBA00017273"/>
    </source>
</evidence>
<dbReference type="PANTHER" id="PTHR32294">
    <property type="entry name" value="DNA POLYMERASE III SUBUNIT ALPHA"/>
    <property type="match status" value="1"/>
</dbReference>
<dbReference type="InterPro" id="IPR004805">
    <property type="entry name" value="DnaE2/DnaE/PolC"/>
</dbReference>
<evidence type="ECO:0000256" key="2">
    <source>
        <dbReference type="ARBA" id="ARBA00007391"/>
    </source>
</evidence>
<dbReference type="Proteomes" id="UP000318733">
    <property type="component" value="Unassembled WGS sequence"/>
</dbReference>
<evidence type="ECO:0000256" key="5">
    <source>
        <dbReference type="ARBA" id="ARBA00022490"/>
    </source>
</evidence>
<dbReference type="Pfam" id="PF01336">
    <property type="entry name" value="tRNA_anti-codon"/>
    <property type="match status" value="1"/>
</dbReference>
<comment type="similarity">
    <text evidence="2">Belongs to the DNA polymerase type-C family. DnaE2 subfamily.</text>
</comment>